<feature type="non-terminal residue" evidence="2">
    <location>
        <position position="1"/>
    </location>
</feature>
<feature type="compositionally biased region" description="Basic and acidic residues" evidence="1">
    <location>
        <begin position="138"/>
        <end position="160"/>
    </location>
</feature>
<feature type="compositionally biased region" description="Basic residues" evidence="1">
    <location>
        <begin position="371"/>
        <end position="393"/>
    </location>
</feature>
<name>A0A6J4VKX1_9BACT</name>
<keyword evidence="2" id="KW-0378">Hydrolase</keyword>
<evidence type="ECO:0000256" key="1">
    <source>
        <dbReference type="SAM" id="MobiDB-lite"/>
    </source>
</evidence>
<feature type="compositionally biased region" description="Low complexity" evidence="1">
    <location>
        <begin position="238"/>
        <end position="253"/>
    </location>
</feature>
<evidence type="ECO:0000313" key="2">
    <source>
        <dbReference type="EMBL" id="CAA9581318.1"/>
    </source>
</evidence>
<feature type="compositionally biased region" description="Basic and acidic residues" evidence="1">
    <location>
        <begin position="212"/>
        <end position="224"/>
    </location>
</feature>
<dbReference type="EMBL" id="CADCWL010000222">
    <property type="protein sequence ID" value="CAA9581318.1"/>
    <property type="molecule type" value="Genomic_DNA"/>
</dbReference>
<feature type="compositionally biased region" description="Basic residues" evidence="1">
    <location>
        <begin position="182"/>
        <end position="206"/>
    </location>
</feature>
<feature type="compositionally biased region" description="Basic and acidic residues" evidence="1">
    <location>
        <begin position="332"/>
        <end position="347"/>
    </location>
</feature>
<feature type="compositionally biased region" description="Basic residues" evidence="1">
    <location>
        <begin position="348"/>
        <end position="359"/>
    </location>
</feature>
<feature type="non-terminal residue" evidence="2">
    <location>
        <position position="414"/>
    </location>
</feature>
<feature type="region of interest" description="Disordered" evidence="1">
    <location>
        <begin position="1"/>
        <end position="414"/>
    </location>
</feature>
<feature type="compositionally biased region" description="Basic residues" evidence="1">
    <location>
        <begin position="283"/>
        <end position="312"/>
    </location>
</feature>
<gene>
    <name evidence="2" type="ORF">AVDCRST_MAG19-3973</name>
</gene>
<dbReference type="AlphaFoldDB" id="A0A6J4VKX1"/>
<feature type="compositionally biased region" description="Basic residues" evidence="1">
    <location>
        <begin position="162"/>
        <end position="174"/>
    </location>
</feature>
<accession>A0A6J4VKX1</accession>
<organism evidence="2">
    <name type="scientific">uncultured Thermomicrobiales bacterium</name>
    <dbReference type="NCBI Taxonomy" id="1645740"/>
    <lineage>
        <taxon>Bacteria</taxon>
        <taxon>Pseudomonadati</taxon>
        <taxon>Thermomicrobiota</taxon>
        <taxon>Thermomicrobia</taxon>
        <taxon>Thermomicrobiales</taxon>
        <taxon>environmental samples</taxon>
    </lineage>
</organism>
<reference evidence="2" key="1">
    <citation type="submission" date="2020-02" db="EMBL/GenBank/DDBJ databases">
        <authorList>
            <person name="Meier V. D."/>
        </authorList>
    </citation>
    <scope>NUCLEOTIDE SEQUENCE</scope>
    <source>
        <strain evidence="2">AVDCRST_MAG19</strain>
    </source>
</reference>
<proteinExistence type="predicted"/>
<protein>
    <submittedName>
        <fullName evidence="2">Glycoside hydrolase</fullName>
    </submittedName>
</protein>
<feature type="compositionally biased region" description="Basic residues" evidence="1">
    <location>
        <begin position="125"/>
        <end position="137"/>
    </location>
</feature>
<dbReference type="GO" id="GO:0016787">
    <property type="term" value="F:hydrolase activity"/>
    <property type="evidence" value="ECO:0007669"/>
    <property type="project" value="UniProtKB-KW"/>
</dbReference>
<feature type="compositionally biased region" description="Basic residues" evidence="1">
    <location>
        <begin position="63"/>
        <end position="86"/>
    </location>
</feature>
<feature type="compositionally biased region" description="Basic residues" evidence="1">
    <location>
        <begin position="225"/>
        <end position="237"/>
    </location>
</feature>
<sequence length="414" mass="47799">GMCARDRIAAGADHGPAPNPRRKPDRGHVHHDQPPPTDPTHPTARSDRDVLATAPPPGLRRWDLRRHARHASAGRRRPARRPRRPPVRPEPGRRQGGLLQPARRRPRRGTDAAARSGRADGVERPRHRRQGGRRRLLRDRGPPLPRRGDLLPGPRRDGPRRGAARARRLRHRPPRYLQGLRPRLRTARPGRPRRGDRRALARLRRRLLAEPLRGRGPGELDRPRRGTGRPRLRRGPVRLRPLPLGRRPGAGRLRPGGPGRGEDRHDRRVPRRGSRGAGAARGTNRRRRLRLHPPPGGHRHRPERGPHRRGDRRRLPDGLPLPLPRGEHRRCRPPERLPGRDDPDQHGGRRRPPRRRRRPTPPLAPGLLARGPRRVRPCRRPRPDRRRRGRRHRRLDDLERRQRLPGNGVRPRRV</sequence>